<comment type="caution">
    <text evidence="1">The sequence shown here is derived from an EMBL/GenBank/DDBJ whole genome shotgun (WGS) entry which is preliminary data.</text>
</comment>
<dbReference type="Proteomes" id="UP000824469">
    <property type="component" value="Unassembled WGS sequence"/>
</dbReference>
<feature type="non-terminal residue" evidence="1">
    <location>
        <position position="191"/>
    </location>
</feature>
<name>A0AA38F0A8_TAXCH</name>
<keyword evidence="2" id="KW-1185">Reference proteome</keyword>
<gene>
    <name evidence="1" type="ORF">KI387_032741</name>
</gene>
<evidence type="ECO:0000313" key="2">
    <source>
        <dbReference type="Proteomes" id="UP000824469"/>
    </source>
</evidence>
<dbReference type="EMBL" id="JAHRHJ020003813">
    <property type="protein sequence ID" value="KAH9288624.1"/>
    <property type="molecule type" value="Genomic_DNA"/>
</dbReference>
<sequence length="191" mass="22547">RCILLFGRIKYWNGDITIDSYDSVSNSWTKIDFAMTVDTGFPRGRGVYSRGRFYWLHGTGYTIQYDMSERIWTKIRHPNWVYFTDFRDLVGLERHYHLNVKRMNYSLHSWDGRLCLKLCSDDGFLFRANSWSLSGTDSRVVLVNKRIGCMWEFQNESKEWRQLHIVLAKPIHGVVVNSIGWTLAAGEKKFF</sequence>
<reference evidence="1 2" key="1">
    <citation type="journal article" date="2021" name="Nat. Plants">
        <title>The Taxus genome provides insights into paclitaxel biosynthesis.</title>
        <authorList>
            <person name="Xiong X."/>
            <person name="Gou J."/>
            <person name="Liao Q."/>
            <person name="Li Y."/>
            <person name="Zhou Q."/>
            <person name="Bi G."/>
            <person name="Li C."/>
            <person name="Du R."/>
            <person name="Wang X."/>
            <person name="Sun T."/>
            <person name="Guo L."/>
            <person name="Liang H."/>
            <person name="Lu P."/>
            <person name="Wu Y."/>
            <person name="Zhang Z."/>
            <person name="Ro D.K."/>
            <person name="Shang Y."/>
            <person name="Huang S."/>
            <person name="Yan J."/>
        </authorList>
    </citation>
    <scope>NUCLEOTIDE SEQUENCE [LARGE SCALE GENOMIC DNA]</scope>
    <source>
        <strain evidence="1">Ta-2019</strain>
    </source>
</reference>
<dbReference type="AlphaFoldDB" id="A0AA38F0A8"/>
<feature type="non-terminal residue" evidence="1">
    <location>
        <position position="1"/>
    </location>
</feature>
<evidence type="ECO:0000313" key="1">
    <source>
        <dbReference type="EMBL" id="KAH9288624.1"/>
    </source>
</evidence>
<protein>
    <submittedName>
        <fullName evidence="1">Uncharacterized protein</fullName>
    </submittedName>
</protein>
<proteinExistence type="predicted"/>
<accession>A0AA38F0A8</accession>
<organism evidence="1 2">
    <name type="scientific">Taxus chinensis</name>
    <name type="common">Chinese yew</name>
    <name type="synonym">Taxus wallichiana var. chinensis</name>
    <dbReference type="NCBI Taxonomy" id="29808"/>
    <lineage>
        <taxon>Eukaryota</taxon>
        <taxon>Viridiplantae</taxon>
        <taxon>Streptophyta</taxon>
        <taxon>Embryophyta</taxon>
        <taxon>Tracheophyta</taxon>
        <taxon>Spermatophyta</taxon>
        <taxon>Pinopsida</taxon>
        <taxon>Pinidae</taxon>
        <taxon>Conifers II</taxon>
        <taxon>Cupressales</taxon>
        <taxon>Taxaceae</taxon>
        <taxon>Taxus</taxon>
    </lineage>
</organism>